<keyword evidence="2" id="KW-0964">Secreted</keyword>
<accession>A0A1I8NBH8</accession>
<keyword evidence="8" id="KW-1015">Disulfide bond</keyword>
<dbReference type="InterPro" id="IPR018114">
    <property type="entry name" value="TRYPSIN_HIS"/>
</dbReference>
<dbReference type="SMART" id="SM00680">
    <property type="entry name" value="CLIP"/>
    <property type="match status" value="1"/>
</dbReference>
<dbReference type="PROSITE" id="PS00135">
    <property type="entry name" value="TRYPSIN_SER"/>
    <property type="match status" value="1"/>
</dbReference>
<dbReference type="PROSITE" id="PS51888">
    <property type="entry name" value="CLIP"/>
    <property type="match status" value="1"/>
</dbReference>
<evidence type="ECO:0000256" key="1">
    <source>
        <dbReference type="ARBA" id="ARBA00004613"/>
    </source>
</evidence>
<dbReference type="AlphaFoldDB" id="A0A1I8NBH8"/>
<dbReference type="OrthoDB" id="6339452at2759"/>
<dbReference type="PRINTS" id="PR00722">
    <property type="entry name" value="CHYMOTRYPSIN"/>
</dbReference>
<dbReference type="GO" id="GO:0004252">
    <property type="term" value="F:serine-type endopeptidase activity"/>
    <property type="evidence" value="ECO:0007669"/>
    <property type="project" value="InterPro"/>
</dbReference>
<dbReference type="CDD" id="cd00190">
    <property type="entry name" value="Tryp_SPc"/>
    <property type="match status" value="1"/>
</dbReference>
<dbReference type="EnsemblMetazoa" id="MDOA013532-RA">
    <property type="protein sequence ID" value="MDOA013532-PA"/>
    <property type="gene ID" value="MDOA013532"/>
</dbReference>
<keyword evidence="6 10" id="KW-0720">Serine protease</keyword>
<evidence type="ECO:0000256" key="7">
    <source>
        <dbReference type="ARBA" id="ARBA00023145"/>
    </source>
</evidence>
<dbReference type="InterPro" id="IPR001254">
    <property type="entry name" value="Trypsin_dom"/>
</dbReference>
<evidence type="ECO:0000259" key="12">
    <source>
        <dbReference type="PROSITE" id="PS50240"/>
    </source>
</evidence>
<dbReference type="PANTHER" id="PTHR24252:SF7">
    <property type="entry name" value="HYALIN"/>
    <property type="match status" value="1"/>
</dbReference>
<dbReference type="GO" id="GO:0005576">
    <property type="term" value="C:extracellular region"/>
    <property type="evidence" value="ECO:0007669"/>
    <property type="project" value="UniProtKB-SubCell"/>
</dbReference>
<dbReference type="FunFam" id="2.40.10.10:FF:000047">
    <property type="entry name" value="Trypsin eta"/>
    <property type="match status" value="1"/>
</dbReference>
<evidence type="ECO:0000256" key="4">
    <source>
        <dbReference type="ARBA" id="ARBA00022729"/>
    </source>
</evidence>
<dbReference type="RefSeq" id="XP_005183044.3">
    <property type="nucleotide sequence ID" value="XM_005182987.4"/>
</dbReference>
<dbReference type="GO" id="GO:0016485">
    <property type="term" value="P:protein processing"/>
    <property type="evidence" value="ECO:0007669"/>
    <property type="project" value="UniProtKB-ARBA"/>
</dbReference>
<evidence type="ECO:0000256" key="3">
    <source>
        <dbReference type="ARBA" id="ARBA00022670"/>
    </source>
</evidence>
<reference evidence="14" key="1">
    <citation type="submission" date="2020-05" db="UniProtKB">
        <authorList>
            <consortium name="EnsemblMetazoa"/>
        </authorList>
    </citation>
    <scope>IDENTIFICATION</scope>
    <source>
        <strain evidence="14">Aabys</strain>
    </source>
</reference>
<evidence type="ECO:0000256" key="11">
    <source>
        <dbReference type="SAM" id="MobiDB-lite"/>
    </source>
</evidence>
<feature type="region of interest" description="Disordered" evidence="11">
    <location>
        <begin position="53"/>
        <end position="83"/>
    </location>
</feature>
<evidence type="ECO:0000256" key="10">
    <source>
        <dbReference type="RuleBase" id="RU363034"/>
    </source>
</evidence>
<evidence type="ECO:0000256" key="8">
    <source>
        <dbReference type="ARBA" id="ARBA00023157"/>
    </source>
</evidence>
<feature type="domain" description="Clip" evidence="13">
    <location>
        <begin position="207"/>
        <end position="253"/>
    </location>
</feature>
<organism evidence="14">
    <name type="scientific">Musca domestica</name>
    <name type="common">House fly</name>
    <dbReference type="NCBI Taxonomy" id="7370"/>
    <lineage>
        <taxon>Eukaryota</taxon>
        <taxon>Metazoa</taxon>
        <taxon>Ecdysozoa</taxon>
        <taxon>Arthropoda</taxon>
        <taxon>Hexapoda</taxon>
        <taxon>Insecta</taxon>
        <taxon>Pterygota</taxon>
        <taxon>Neoptera</taxon>
        <taxon>Endopterygota</taxon>
        <taxon>Diptera</taxon>
        <taxon>Brachycera</taxon>
        <taxon>Muscomorpha</taxon>
        <taxon>Muscoidea</taxon>
        <taxon>Muscidae</taxon>
        <taxon>Musca</taxon>
    </lineage>
</organism>
<evidence type="ECO:0000256" key="5">
    <source>
        <dbReference type="ARBA" id="ARBA00022801"/>
    </source>
</evidence>
<dbReference type="VEuPathDB" id="VectorBase:MDOMA2_015862"/>
<dbReference type="InterPro" id="IPR001314">
    <property type="entry name" value="Peptidase_S1A"/>
</dbReference>
<name>A0A1I8NBH8_MUSDO</name>
<dbReference type="InterPro" id="IPR033116">
    <property type="entry name" value="TRYPSIN_SER"/>
</dbReference>
<dbReference type="InterPro" id="IPR009003">
    <property type="entry name" value="Peptidase_S1_PA"/>
</dbReference>
<keyword evidence="7" id="KW-0865">Zymogen</keyword>
<dbReference type="InterPro" id="IPR043504">
    <property type="entry name" value="Peptidase_S1_PA_chymotrypsin"/>
</dbReference>
<sequence>MDHQMKFVKINVMLIVYNLIVGSIKALDTPPVYHYQYQTTRLTIQKEWPIKPPGDLLDSHNNEANNPQKPAGKTKNIPNDLDQQHRFYPSTGTTTGSFYISPMPVNIFKSPQITPTTAKPNMIATTTKTSLAPHPLTLFLNKLPADGEDSSTSNLTPLNPAPMLKPNPFVNHQGQQIQFAPKTGGHVVAPNGNIFKGPPLRREEGAFCKRSFDGRSGYCILAYQCLHVIREYRLHGTKIDVCTYRRNIPVICCPLADKHIDDQRISAQKCQEYHEAVRGIRLGLPRILSGKMCVSSVPLIVGGHVTRSEEYPHMAALGWTQSDKELKWGCGGTLINQRFVLTAAHCATSGGRPPDMVRLGSQNLNETSKHQVDIKILVIILHPKYRSSSYYHDIALLKLTRDVEFSETIQPACLWQQPDMDMDLAIATGWGRTEFMGPKSNDLQKVDLNIIDQKICKDIYRKERRLPRGIIEGQFCAGHLEGGKDTCQGDSGGPLHVELPEFNCVKFVIGITSFGKFCAAPNAPGVYTKIYTYLDWIEKIAFRNGI</sequence>
<feature type="domain" description="Peptidase S1" evidence="12">
    <location>
        <begin position="300"/>
        <end position="542"/>
    </location>
</feature>
<evidence type="ECO:0000256" key="6">
    <source>
        <dbReference type="ARBA" id="ARBA00022825"/>
    </source>
</evidence>
<dbReference type="SUPFAM" id="SSF50494">
    <property type="entry name" value="Trypsin-like serine proteases"/>
    <property type="match status" value="1"/>
</dbReference>
<evidence type="ECO:0000313" key="14">
    <source>
        <dbReference type="EnsemblMetazoa" id="MDOA013532-PA"/>
    </source>
</evidence>
<dbReference type="PROSITE" id="PS00134">
    <property type="entry name" value="TRYPSIN_HIS"/>
    <property type="match status" value="1"/>
</dbReference>
<evidence type="ECO:0000256" key="2">
    <source>
        <dbReference type="ARBA" id="ARBA00022525"/>
    </source>
</evidence>
<comment type="subcellular location">
    <subcellularLocation>
        <location evidence="1">Secreted</location>
    </subcellularLocation>
</comment>
<evidence type="ECO:0000259" key="13">
    <source>
        <dbReference type="PROSITE" id="PS51888"/>
    </source>
</evidence>
<dbReference type="SMART" id="SM00020">
    <property type="entry name" value="Tryp_SPc"/>
    <property type="match status" value="1"/>
</dbReference>
<keyword evidence="4" id="KW-0732">Signal</keyword>
<dbReference type="eggNOG" id="KOG3627">
    <property type="taxonomic scope" value="Eukaryota"/>
</dbReference>
<comment type="similarity">
    <text evidence="9">Belongs to the peptidase S1 family. CLIP subfamily.</text>
</comment>
<keyword evidence="5 10" id="KW-0378">Hydrolase</keyword>
<dbReference type="Gene3D" id="2.40.10.10">
    <property type="entry name" value="Trypsin-like serine proteases"/>
    <property type="match status" value="1"/>
</dbReference>
<dbReference type="InterPro" id="IPR022700">
    <property type="entry name" value="CLIP"/>
</dbReference>
<dbReference type="PANTHER" id="PTHR24252">
    <property type="entry name" value="ACROSIN-RELATED"/>
    <property type="match status" value="1"/>
</dbReference>
<proteinExistence type="inferred from homology"/>
<dbReference type="VEuPathDB" id="VectorBase:MDOA013532"/>
<evidence type="ECO:0008006" key="15">
    <source>
        <dbReference type="Google" id="ProtNLM"/>
    </source>
</evidence>
<dbReference type="KEGG" id="mde:101893645"/>
<protein>
    <recommendedName>
        <fullName evidence="15">Peptidase S1 domain-containing protein</fullName>
    </recommendedName>
</protein>
<gene>
    <name evidence="14" type="primary">101893645</name>
</gene>
<keyword evidence="3 10" id="KW-0645">Protease</keyword>
<evidence type="ECO:0000256" key="9">
    <source>
        <dbReference type="ARBA" id="ARBA00024195"/>
    </source>
</evidence>
<dbReference type="PROSITE" id="PS50240">
    <property type="entry name" value="TRYPSIN_DOM"/>
    <property type="match status" value="1"/>
</dbReference>
<dbReference type="Pfam" id="PF00089">
    <property type="entry name" value="Trypsin"/>
    <property type="match status" value="1"/>
</dbReference>